<dbReference type="Gene3D" id="1.10.10.10">
    <property type="entry name" value="Winged helix-like DNA-binding domain superfamily/Winged helix DNA-binding domain"/>
    <property type="match status" value="1"/>
</dbReference>
<accession>A0A5C4WIF9</accession>
<dbReference type="AlphaFoldDB" id="A0A5C4WIF9"/>
<dbReference type="Proteomes" id="UP000312512">
    <property type="component" value="Unassembled WGS sequence"/>
</dbReference>
<proteinExistence type="predicted"/>
<organism evidence="1 2">
    <name type="scientific">Nonomuraea phyllanthi</name>
    <dbReference type="NCBI Taxonomy" id="2219224"/>
    <lineage>
        <taxon>Bacteria</taxon>
        <taxon>Bacillati</taxon>
        <taxon>Actinomycetota</taxon>
        <taxon>Actinomycetes</taxon>
        <taxon>Streptosporangiales</taxon>
        <taxon>Streptosporangiaceae</taxon>
        <taxon>Nonomuraea</taxon>
    </lineage>
</organism>
<dbReference type="EMBL" id="VDLX02000006">
    <property type="protein sequence ID" value="KAB8194251.1"/>
    <property type="molecule type" value="Genomic_DNA"/>
</dbReference>
<dbReference type="SUPFAM" id="SSF46785">
    <property type="entry name" value="Winged helix' DNA-binding domain"/>
    <property type="match status" value="1"/>
</dbReference>
<dbReference type="InterPro" id="IPR036388">
    <property type="entry name" value="WH-like_DNA-bd_sf"/>
</dbReference>
<reference evidence="1 2" key="1">
    <citation type="submission" date="2019-10" db="EMBL/GenBank/DDBJ databases">
        <title>Nonomuraea sp. nov., isolated from Phyllanthus amarus.</title>
        <authorList>
            <person name="Klykleung N."/>
            <person name="Tanasupawat S."/>
        </authorList>
    </citation>
    <scope>NUCLEOTIDE SEQUENCE [LARGE SCALE GENOMIC DNA]</scope>
    <source>
        <strain evidence="1 2">PA1-10</strain>
    </source>
</reference>
<dbReference type="InterPro" id="IPR036390">
    <property type="entry name" value="WH_DNA-bd_sf"/>
</dbReference>
<dbReference type="RefSeq" id="WP_139631865.1">
    <property type="nucleotide sequence ID" value="NZ_VDLX02000006.1"/>
</dbReference>
<evidence type="ECO:0000313" key="1">
    <source>
        <dbReference type="EMBL" id="KAB8194251.1"/>
    </source>
</evidence>
<comment type="caution">
    <text evidence="1">The sequence shown here is derived from an EMBL/GenBank/DDBJ whole genome shotgun (WGS) entry which is preliminary data.</text>
</comment>
<name>A0A5C4WIF9_9ACTN</name>
<protein>
    <submittedName>
        <fullName evidence="1">Winged helix DNA-binding protein</fullName>
    </submittedName>
</protein>
<dbReference type="OrthoDB" id="4550567at2"/>
<evidence type="ECO:0000313" key="2">
    <source>
        <dbReference type="Proteomes" id="UP000312512"/>
    </source>
</evidence>
<keyword evidence="1" id="KW-0238">DNA-binding</keyword>
<dbReference type="GO" id="GO:0003677">
    <property type="term" value="F:DNA binding"/>
    <property type="evidence" value="ECO:0007669"/>
    <property type="project" value="UniProtKB-KW"/>
</dbReference>
<sequence>MTTATPTALNPQILGQAENAHRALLERALTGTGLTYRHWVTLKIAAAGGPAVQQQQLAGQVAGALKIDAQAAGESIARLTAAGLLEVRSGTAGLTAQGHDLHQRLSTAIGQTISQLYSAVSPEDLQVAGRVLAAITARADAELATA</sequence>
<keyword evidence="2" id="KW-1185">Reference proteome</keyword>
<gene>
    <name evidence="1" type="ORF">FH608_018975</name>
</gene>